<evidence type="ECO:0000259" key="2">
    <source>
        <dbReference type="Pfam" id="PF00582"/>
    </source>
</evidence>
<dbReference type="AlphaFoldDB" id="A0A1H6RAX9"/>
<dbReference type="PANTHER" id="PTHR46268">
    <property type="entry name" value="STRESS RESPONSE PROTEIN NHAX"/>
    <property type="match status" value="1"/>
</dbReference>
<dbReference type="InterPro" id="IPR006015">
    <property type="entry name" value="Universal_stress_UspA"/>
</dbReference>
<evidence type="ECO:0000313" key="4">
    <source>
        <dbReference type="Proteomes" id="UP000198888"/>
    </source>
</evidence>
<dbReference type="RefSeq" id="WP_089670828.1">
    <property type="nucleotide sequence ID" value="NZ_CP024845.1"/>
</dbReference>
<dbReference type="OrthoDB" id="105697at2157"/>
<dbReference type="Proteomes" id="UP000198888">
    <property type="component" value="Unassembled WGS sequence"/>
</dbReference>
<dbReference type="InterPro" id="IPR006016">
    <property type="entry name" value="UspA"/>
</dbReference>
<dbReference type="SUPFAM" id="SSF52402">
    <property type="entry name" value="Adenine nucleotide alpha hydrolases-like"/>
    <property type="match status" value="1"/>
</dbReference>
<sequence>MAILVPYDGSRPAQQAAEYAVSNWNDEEIVLLRVIEAADGSLEAGIDLIKERLKEQRQEGPAELSAEVKATLTDSEAEFRVETTVGNPAREIVDFAETNEISHIVIGSHGRTGASRVLLGSVAQTVVRRAPTPVTVVR</sequence>
<comment type="similarity">
    <text evidence="1">Belongs to the universal stress protein A family.</text>
</comment>
<dbReference type="Pfam" id="PF00582">
    <property type="entry name" value="Usp"/>
    <property type="match status" value="1"/>
</dbReference>
<dbReference type="STRING" id="1073996.SAMN05444271_10256"/>
<name>A0A1H6RAX9_9EURY</name>
<reference evidence="3 4" key="1">
    <citation type="submission" date="2016-10" db="EMBL/GenBank/DDBJ databases">
        <authorList>
            <person name="de Groot N.N."/>
        </authorList>
    </citation>
    <scope>NUCLEOTIDE SEQUENCE [LARGE SCALE GENOMIC DNA]</scope>
    <source>
        <strain evidence="3 4">DSM 22187</strain>
    </source>
</reference>
<organism evidence="3 4">
    <name type="scientific">Halohasta litchfieldiae</name>
    <dbReference type="NCBI Taxonomy" id="1073996"/>
    <lineage>
        <taxon>Archaea</taxon>
        <taxon>Methanobacteriati</taxon>
        <taxon>Methanobacteriota</taxon>
        <taxon>Stenosarchaea group</taxon>
        <taxon>Halobacteria</taxon>
        <taxon>Halobacteriales</taxon>
        <taxon>Haloferacaceae</taxon>
        <taxon>Halohasta</taxon>
    </lineage>
</organism>
<protein>
    <submittedName>
        <fullName evidence="3">Nucleotide-binding universal stress protein, UspA family</fullName>
    </submittedName>
</protein>
<dbReference type="PANTHER" id="PTHR46268:SF24">
    <property type="entry name" value="UNIVERSAL STRESS PROTEIN"/>
    <property type="match status" value="1"/>
</dbReference>
<dbReference type="KEGG" id="hae:halTADL_3068"/>
<dbReference type="EMBL" id="FNYR01000002">
    <property type="protein sequence ID" value="SEI52971.1"/>
    <property type="molecule type" value="Genomic_DNA"/>
</dbReference>
<evidence type="ECO:0000313" key="3">
    <source>
        <dbReference type="EMBL" id="SEI52971.1"/>
    </source>
</evidence>
<accession>A0A1H6RAX9</accession>
<evidence type="ECO:0000256" key="1">
    <source>
        <dbReference type="ARBA" id="ARBA00008791"/>
    </source>
</evidence>
<dbReference type="CDD" id="cd00293">
    <property type="entry name" value="USP-like"/>
    <property type="match status" value="1"/>
</dbReference>
<dbReference type="Gene3D" id="3.40.50.620">
    <property type="entry name" value="HUPs"/>
    <property type="match status" value="1"/>
</dbReference>
<proteinExistence type="inferred from homology"/>
<keyword evidence="4" id="KW-1185">Reference proteome</keyword>
<gene>
    <name evidence="3" type="ORF">SAMN05444271_10256</name>
</gene>
<dbReference type="GeneID" id="35003837"/>
<dbReference type="PRINTS" id="PR01438">
    <property type="entry name" value="UNVRSLSTRESS"/>
</dbReference>
<dbReference type="InterPro" id="IPR014729">
    <property type="entry name" value="Rossmann-like_a/b/a_fold"/>
</dbReference>
<accession>A0A2H4Q5Z6</accession>
<feature type="domain" description="UspA" evidence="2">
    <location>
        <begin position="3"/>
        <end position="138"/>
    </location>
</feature>